<evidence type="ECO:0000256" key="1">
    <source>
        <dbReference type="SAM" id="MobiDB-lite"/>
    </source>
</evidence>
<dbReference type="InterPro" id="IPR009057">
    <property type="entry name" value="Homeodomain-like_sf"/>
</dbReference>
<dbReference type="HOGENOM" id="CLU_2141407_0_0_3"/>
<accession>K9UD57</accession>
<dbReference type="Proteomes" id="UP000010366">
    <property type="component" value="Chromosome"/>
</dbReference>
<organism evidence="2 3">
    <name type="scientific">Chamaesiphon minutus (strain ATCC 27169 / PCC 6605)</name>
    <dbReference type="NCBI Taxonomy" id="1173020"/>
    <lineage>
        <taxon>Bacteria</taxon>
        <taxon>Bacillati</taxon>
        <taxon>Cyanobacteriota</taxon>
        <taxon>Cyanophyceae</taxon>
        <taxon>Gomontiellales</taxon>
        <taxon>Chamaesiphonaceae</taxon>
        <taxon>Chamaesiphon</taxon>
    </lineage>
</organism>
<dbReference type="SUPFAM" id="SSF46689">
    <property type="entry name" value="Homeodomain-like"/>
    <property type="match status" value="1"/>
</dbReference>
<reference evidence="2 3" key="1">
    <citation type="submission" date="2012-05" db="EMBL/GenBank/DDBJ databases">
        <title>Finished chromosome of genome of Chamaesiphon sp. PCC 6605.</title>
        <authorList>
            <consortium name="US DOE Joint Genome Institute"/>
            <person name="Gugger M."/>
            <person name="Coursin T."/>
            <person name="Rippka R."/>
            <person name="Tandeau De Marsac N."/>
            <person name="Huntemann M."/>
            <person name="Wei C.-L."/>
            <person name="Han J."/>
            <person name="Detter J.C."/>
            <person name="Han C."/>
            <person name="Tapia R."/>
            <person name="Chen A."/>
            <person name="Kyrpides N."/>
            <person name="Mavromatis K."/>
            <person name="Markowitz V."/>
            <person name="Szeto E."/>
            <person name="Ivanova N."/>
            <person name="Pagani I."/>
            <person name="Pati A."/>
            <person name="Goodwin L."/>
            <person name="Nordberg H.P."/>
            <person name="Cantor M.N."/>
            <person name="Hua S.X."/>
            <person name="Woyke T."/>
            <person name="Kerfeld C.A."/>
        </authorList>
    </citation>
    <scope>NUCLEOTIDE SEQUENCE [LARGE SCALE GENOMIC DNA]</scope>
    <source>
        <strain evidence="3">ATCC 27169 / PCC 6605</strain>
    </source>
</reference>
<dbReference type="eggNOG" id="COG3677">
    <property type="taxonomic scope" value="Bacteria"/>
</dbReference>
<dbReference type="OrthoDB" id="514004at2"/>
<feature type="compositionally biased region" description="Polar residues" evidence="1">
    <location>
        <begin position="94"/>
        <end position="112"/>
    </location>
</feature>
<protein>
    <submittedName>
        <fullName evidence="2">Transposase</fullName>
    </submittedName>
</protein>
<proteinExistence type="predicted"/>
<dbReference type="RefSeq" id="WP_015158926.1">
    <property type="nucleotide sequence ID" value="NC_019697.1"/>
</dbReference>
<keyword evidence="3" id="KW-1185">Reference proteome</keyword>
<gene>
    <name evidence="2" type="ORF">Cha6605_1598</name>
</gene>
<dbReference type="STRING" id="1173020.Cha6605_1598"/>
<dbReference type="EMBL" id="CP003600">
    <property type="protein sequence ID" value="AFY92750.1"/>
    <property type="molecule type" value="Genomic_DNA"/>
</dbReference>
<feature type="region of interest" description="Disordered" evidence="1">
    <location>
        <begin position="91"/>
        <end position="112"/>
    </location>
</feature>
<evidence type="ECO:0000313" key="3">
    <source>
        <dbReference type="Proteomes" id="UP000010366"/>
    </source>
</evidence>
<dbReference type="KEGG" id="cmp:Cha6605_1598"/>
<evidence type="ECO:0000313" key="2">
    <source>
        <dbReference type="EMBL" id="AFY92750.1"/>
    </source>
</evidence>
<dbReference type="AlphaFoldDB" id="K9UD57"/>
<sequence>MPCMYCGHSKTHKRGKTKRGDKKYQRYICDKCRKSFSELAGTIYEDRHLTPTDIDLIIECRSQGMNFAQAARKVGVSPKAVSNLLKNTCRENHTQPIDNTNSIDLPPDTINS</sequence>
<name>K9UD57_CHAP6</name>